<name>A0A4Q7Y6R0_9ACTN</name>
<accession>A0A4Q7Y6R0</accession>
<dbReference type="RefSeq" id="WP_104529551.1">
    <property type="nucleotide sequence ID" value="NZ_POQT01000029.1"/>
</dbReference>
<keyword evidence="3" id="KW-1185">Reference proteome</keyword>
<comment type="caution">
    <text evidence="2">The sequence shown here is derived from an EMBL/GenBank/DDBJ whole genome shotgun (WGS) entry which is preliminary data.</text>
</comment>
<proteinExistence type="predicted"/>
<sequence length="169" mass="18760">MPANTKTAATPTREQIEREVAEAEQRAAMLREQIWREDEAKRQRREDAERDWDEQFLASHTLTKLEDGVTKAAQALDQELASNPLVLALAGYYAALRRRSNIRQELSSARMRVGQQPLPTQTMQTEITAAEVLELILRTAARIATDQVSDEVAGLYAGRQAAGAAAEQG</sequence>
<dbReference type="AlphaFoldDB" id="A0A4Q7Y6R0"/>
<feature type="region of interest" description="Disordered" evidence="1">
    <location>
        <begin position="1"/>
        <end position="23"/>
    </location>
</feature>
<reference evidence="2 3" key="1">
    <citation type="submission" date="2019-02" db="EMBL/GenBank/DDBJ databases">
        <title>Sequencing the genomes of 1000 actinobacteria strains.</title>
        <authorList>
            <person name="Klenk H.-P."/>
        </authorList>
    </citation>
    <scope>NUCLEOTIDE SEQUENCE [LARGE SCALE GENOMIC DNA]</scope>
    <source>
        <strain evidence="2 3">DSM 44509</strain>
    </source>
</reference>
<protein>
    <submittedName>
        <fullName evidence="2">Uncharacterized protein</fullName>
    </submittedName>
</protein>
<evidence type="ECO:0000313" key="2">
    <source>
        <dbReference type="EMBL" id="RZU32707.1"/>
    </source>
</evidence>
<dbReference type="Proteomes" id="UP000292507">
    <property type="component" value="Unassembled WGS sequence"/>
</dbReference>
<feature type="region of interest" description="Disordered" evidence="1">
    <location>
        <begin position="31"/>
        <end position="50"/>
    </location>
</feature>
<feature type="compositionally biased region" description="Basic and acidic residues" evidence="1">
    <location>
        <begin position="14"/>
        <end position="23"/>
    </location>
</feature>
<dbReference type="EMBL" id="SHKV01000001">
    <property type="protein sequence ID" value="RZU32707.1"/>
    <property type="molecule type" value="Genomic_DNA"/>
</dbReference>
<feature type="compositionally biased region" description="Polar residues" evidence="1">
    <location>
        <begin position="1"/>
        <end position="12"/>
    </location>
</feature>
<feature type="compositionally biased region" description="Basic and acidic residues" evidence="1">
    <location>
        <begin position="33"/>
        <end position="48"/>
    </location>
</feature>
<organism evidence="2 3">
    <name type="scientific">Blastococcus saxobsidens</name>
    <dbReference type="NCBI Taxonomy" id="138336"/>
    <lineage>
        <taxon>Bacteria</taxon>
        <taxon>Bacillati</taxon>
        <taxon>Actinomycetota</taxon>
        <taxon>Actinomycetes</taxon>
        <taxon>Geodermatophilales</taxon>
        <taxon>Geodermatophilaceae</taxon>
        <taxon>Blastococcus</taxon>
    </lineage>
</organism>
<evidence type="ECO:0000256" key="1">
    <source>
        <dbReference type="SAM" id="MobiDB-lite"/>
    </source>
</evidence>
<gene>
    <name evidence="2" type="ORF">BKA19_2409</name>
</gene>
<evidence type="ECO:0000313" key="3">
    <source>
        <dbReference type="Proteomes" id="UP000292507"/>
    </source>
</evidence>